<name>A0A8S5QRC8_9CAUD</name>
<sequence length="33" mass="3907">MRKAPDTHGRVPGASDYREYERCPAYFFNLPMM</sequence>
<proteinExistence type="predicted"/>
<protein>
    <submittedName>
        <fullName evidence="1">Uncharacterized protein</fullName>
    </submittedName>
</protein>
<accession>A0A8S5QRC8</accession>
<dbReference type="EMBL" id="BK015709">
    <property type="protein sequence ID" value="DAE21196.1"/>
    <property type="molecule type" value="Genomic_DNA"/>
</dbReference>
<reference evidence="1" key="1">
    <citation type="journal article" date="2021" name="Proc. Natl. Acad. Sci. U.S.A.">
        <title>A Catalog of Tens of Thousands of Viruses from Human Metagenomes Reveals Hidden Associations with Chronic Diseases.</title>
        <authorList>
            <person name="Tisza M.J."/>
            <person name="Buck C.B."/>
        </authorList>
    </citation>
    <scope>NUCLEOTIDE SEQUENCE</scope>
    <source>
        <strain evidence="1">Ct6oU4</strain>
    </source>
</reference>
<evidence type="ECO:0000313" key="1">
    <source>
        <dbReference type="EMBL" id="DAE21196.1"/>
    </source>
</evidence>
<organism evidence="1">
    <name type="scientific">Siphoviridae sp. ct6oU4</name>
    <dbReference type="NCBI Taxonomy" id="2826299"/>
    <lineage>
        <taxon>Viruses</taxon>
        <taxon>Duplodnaviria</taxon>
        <taxon>Heunggongvirae</taxon>
        <taxon>Uroviricota</taxon>
        <taxon>Caudoviricetes</taxon>
    </lineage>
</organism>